<sequence>MSAFIRTLIINNQLDAPATLVFSFDDQLMKGIYVDYFPTVFRVIPFPAGDHNSGEISYQNQLVFTSPQIESGVVVRAATYEPIGLGERTVLTLKDGYLDFTPPEAGTEGVIQALNQTEQRTDIGVGFLKDPRRPSTSLVWREVAHNANVTAEFTPKLRAYVTTDYQENEVLRGAIQTGAIWEENLAKLPSVTSWLFKQDTATGEYKLERMEFI</sequence>
<reference evidence="1 2" key="1">
    <citation type="submission" date="2014-06" db="EMBL/GenBank/DDBJ databases">
        <title>Evolutionary Origins and Diversification of the Mycorrhizal Mutualists.</title>
        <authorList>
            <consortium name="DOE Joint Genome Institute"/>
            <consortium name="Mycorrhizal Genomics Consortium"/>
            <person name="Kohler A."/>
            <person name="Kuo A."/>
            <person name="Nagy L.G."/>
            <person name="Floudas D."/>
            <person name="Copeland A."/>
            <person name="Barry K.W."/>
            <person name="Cichocki N."/>
            <person name="Veneault-Fourrey C."/>
            <person name="LaButti K."/>
            <person name="Lindquist E.A."/>
            <person name="Lipzen A."/>
            <person name="Lundell T."/>
            <person name="Morin E."/>
            <person name="Murat C."/>
            <person name="Riley R."/>
            <person name="Ohm R."/>
            <person name="Sun H."/>
            <person name="Tunlid A."/>
            <person name="Henrissat B."/>
            <person name="Grigoriev I.V."/>
            <person name="Hibbett D.S."/>
            <person name="Martin F."/>
        </authorList>
    </citation>
    <scope>NUCLEOTIDE SEQUENCE [LARGE SCALE GENOMIC DNA]</scope>
    <source>
        <strain evidence="1 2">SS14</strain>
    </source>
</reference>
<dbReference type="EMBL" id="KN837159">
    <property type="protein sequence ID" value="KIJ38564.1"/>
    <property type="molecule type" value="Genomic_DNA"/>
</dbReference>
<organism evidence="1 2">
    <name type="scientific">Sphaerobolus stellatus (strain SS14)</name>
    <dbReference type="NCBI Taxonomy" id="990650"/>
    <lineage>
        <taxon>Eukaryota</taxon>
        <taxon>Fungi</taxon>
        <taxon>Dikarya</taxon>
        <taxon>Basidiomycota</taxon>
        <taxon>Agaricomycotina</taxon>
        <taxon>Agaricomycetes</taxon>
        <taxon>Phallomycetidae</taxon>
        <taxon>Geastrales</taxon>
        <taxon>Sphaerobolaceae</taxon>
        <taxon>Sphaerobolus</taxon>
    </lineage>
</organism>
<dbReference type="OrthoDB" id="3165318at2759"/>
<evidence type="ECO:0000313" key="1">
    <source>
        <dbReference type="EMBL" id="KIJ38564.1"/>
    </source>
</evidence>
<protein>
    <submittedName>
        <fullName evidence="1">Uncharacterized protein</fullName>
    </submittedName>
</protein>
<dbReference type="HOGENOM" id="CLU_103053_0_0_1"/>
<evidence type="ECO:0000313" key="2">
    <source>
        <dbReference type="Proteomes" id="UP000054279"/>
    </source>
</evidence>
<accession>A0A0C9UUL6</accession>
<dbReference type="AlphaFoldDB" id="A0A0C9UUL6"/>
<keyword evidence="2" id="KW-1185">Reference proteome</keyword>
<proteinExistence type="predicted"/>
<name>A0A0C9UUL6_SPHS4</name>
<gene>
    <name evidence="1" type="ORF">M422DRAFT_258676</name>
</gene>
<dbReference type="Proteomes" id="UP000054279">
    <property type="component" value="Unassembled WGS sequence"/>
</dbReference>